<evidence type="ECO:0000256" key="1">
    <source>
        <dbReference type="ARBA" id="ARBA00003474"/>
    </source>
</evidence>
<organism evidence="9 10">
    <name type="scientific">Gymnopilus dilepis</name>
    <dbReference type="NCBI Taxonomy" id="231916"/>
    <lineage>
        <taxon>Eukaryota</taxon>
        <taxon>Fungi</taxon>
        <taxon>Dikarya</taxon>
        <taxon>Basidiomycota</taxon>
        <taxon>Agaricomycotina</taxon>
        <taxon>Agaricomycetes</taxon>
        <taxon>Agaricomycetidae</taxon>
        <taxon>Agaricales</taxon>
        <taxon>Agaricineae</taxon>
        <taxon>Hymenogastraceae</taxon>
        <taxon>Gymnopilus</taxon>
    </lineage>
</organism>
<dbReference type="PRINTS" id="PR00625">
    <property type="entry name" value="JDOMAIN"/>
</dbReference>
<dbReference type="PROSITE" id="PS50076">
    <property type="entry name" value="DNAJ_2"/>
    <property type="match status" value="1"/>
</dbReference>
<name>A0A409VWY4_9AGAR</name>
<accession>A0A409VWY4</accession>
<sequence length="174" mass="19669">MTGNGDESTDWPLSFFRFHQLFPVLASSGHTVDFYQLLAVPKDASVADIKAAYHRALLQAHPDKQPRRSLSRVDVDIAGLQKAYQILSDSQLRAAYDLELKQRSQSLGPRPAEIVSLEDFEDESTAEDEEGPWRYRCRCGGWYRITTALMDKGEHLVSCNSCSEVVWVGYEVLE</sequence>
<evidence type="ECO:0000313" key="10">
    <source>
        <dbReference type="Proteomes" id="UP000284706"/>
    </source>
</evidence>
<keyword evidence="10" id="KW-1185">Reference proteome</keyword>
<dbReference type="FunCoup" id="A0A409VWY4">
    <property type="interactions" value="131"/>
</dbReference>
<dbReference type="GO" id="GO:0017183">
    <property type="term" value="P:protein histidyl modification to diphthamide"/>
    <property type="evidence" value="ECO:0007669"/>
    <property type="project" value="UniProtKB-UniPathway"/>
</dbReference>
<evidence type="ECO:0000313" key="9">
    <source>
        <dbReference type="EMBL" id="PPQ70730.1"/>
    </source>
</evidence>
<dbReference type="SMART" id="SM00271">
    <property type="entry name" value="DnaJ"/>
    <property type="match status" value="1"/>
</dbReference>
<evidence type="ECO:0000256" key="5">
    <source>
        <dbReference type="ARBA" id="ARBA00022833"/>
    </source>
</evidence>
<dbReference type="GO" id="GO:0008198">
    <property type="term" value="F:ferrous iron binding"/>
    <property type="evidence" value="ECO:0007669"/>
    <property type="project" value="TreeGrafter"/>
</dbReference>
<evidence type="ECO:0000256" key="2">
    <source>
        <dbReference type="ARBA" id="ARBA00006169"/>
    </source>
</evidence>
<keyword evidence="5" id="KW-0862">Zinc</keyword>
<comment type="caution">
    <text evidence="9">The sequence shown here is derived from an EMBL/GenBank/DDBJ whole genome shotgun (WGS) entry which is preliminary data.</text>
</comment>
<keyword evidence="6" id="KW-0408">Iron</keyword>
<dbReference type="OrthoDB" id="445556at2759"/>
<dbReference type="GO" id="GO:0001671">
    <property type="term" value="F:ATPase activator activity"/>
    <property type="evidence" value="ECO:0007669"/>
    <property type="project" value="TreeGrafter"/>
</dbReference>
<dbReference type="PROSITE" id="PS51074">
    <property type="entry name" value="DPH_MB"/>
    <property type="match status" value="1"/>
</dbReference>
<feature type="domain" description="DPH-type MB" evidence="8">
    <location>
        <begin position="111"/>
        <end position="171"/>
    </location>
</feature>
<dbReference type="InterPro" id="IPR036869">
    <property type="entry name" value="J_dom_sf"/>
</dbReference>
<dbReference type="PANTHER" id="PTHR45255">
    <property type="entry name" value="DNAJ HOMOLOG SUBFAMILY C MEMBER 24"/>
    <property type="match status" value="1"/>
</dbReference>
<protein>
    <recommendedName>
        <fullName evidence="3">Diphthamide biosynthesis protein 4</fullName>
    </recommendedName>
</protein>
<comment type="similarity">
    <text evidence="2">Belongs to the DPH4 family.</text>
</comment>
<dbReference type="UniPathway" id="UPA00559"/>
<dbReference type="AlphaFoldDB" id="A0A409VWY4"/>
<dbReference type="STRING" id="231916.A0A409VWY4"/>
<gene>
    <name evidence="9" type="ORF">CVT26_014695</name>
</gene>
<dbReference type="InterPro" id="IPR001623">
    <property type="entry name" value="DnaJ_domain"/>
</dbReference>
<feature type="domain" description="J" evidence="7">
    <location>
        <begin position="33"/>
        <end position="100"/>
    </location>
</feature>
<evidence type="ECO:0000256" key="6">
    <source>
        <dbReference type="ARBA" id="ARBA00023004"/>
    </source>
</evidence>
<evidence type="ECO:0000256" key="3">
    <source>
        <dbReference type="ARBA" id="ARBA00021797"/>
    </source>
</evidence>
<evidence type="ECO:0000256" key="4">
    <source>
        <dbReference type="ARBA" id="ARBA00022723"/>
    </source>
</evidence>
<reference evidence="9 10" key="1">
    <citation type="journal article" date="2018" name="Evol. Lett.">
        <title>Horizontal gene cluster transfer increased hallucinogenic mushroom diversity.</title>
        <authorList>
            <person name="Reynolds H.T."/>
            <person name="Vijayakumar V."/>
            <person name="Gluck-Thaler E."/>
            <person name="Korotkin H.B."/>
            <person name="Matheny P.B."/>
            <person name="Slot J.C."/>
        </authorList>
    </citation>
    <scope>NUCLEOTIDE SEQUENCE [LARGE SCALE GENOMIC DNA]</scope>
    <source>
        <strain evidence="9 10">SRW20</strain>
    </source>
</reference>
<dbReference type="Gene3D" id="1.10.287.110">
    <property type="entry name" value="DnaJ domain"/>
    <property type="match status" value="1"/>
</dbReference>
<dbReference type="SUPFAM" id="SSF144217">
    <property type="entry name" value="CSL zinc finger"/>
    <property type="match status" value="1"/>
</dbReference>
<dbReference type="Pfam" id="PF05207">
    <property type="entry name" value="Zn_ribbon_CSL"/>
    <property type="match status" value="1"/>
</dbReference>
<dbReference type="PANTHER" id="PTHR45255:SF1">
    <property type="entry name" value="DNAJ HOMOLOG SUBFAMILY C MEMBER 24"/>
    <property type="match status" value="1"/>
</dbReference>
<dbReference type="InterPro" id="IPR036671">
    <property type="entry name" value="DPH_MB_sf"/>
</dbReference>
<dbReference type="EMBL" id="NHYE01005530">
    <property type="protein sequence ID" value="PPQ70730.1"/>
    <property type="molecule type" value="Genomic_DNA"/>
</dbReference>
<dbReference type="Pfam" id="PF00226">
    <property type="entry name" value="DnaJ"/>
    <property type="match status" value="1"/>
</dbReference>
<proteinExistence type="inferred from homology"/>
<dbReference type="Proteomes" id="UP000284706">
    <property type="component" value="Unassembled WGS sequence"/>
</dbReference>
<keyword evidence="4" id="KW-0479">Metal-binding</keyword>
<comment type="function">
    <text evidence="1">Required for the first step of diphthamide biosynthesis, the transfer of 3-amino-3-carboxypropyl from S-adenosyl-L-methionine to a histidine residue. Diphthamide is a post-translational modification of histidine which occurs in elongation factor 2.</text>
</comment>
<evidence type="ECO:0000259" key="7">
    <source>
        <dbReference type="PROSITE" id="PS50076"/>
    </source>
</evidence>
<dbReference type="Gene3D" id="3.10.660.10">
    <property type="entry name" value="DPH Zinc finger"/>
    <property type="match status" value="1"/>
</dbReference>
<dbReference type="CDD" id="cd06257">
    <property type="entry name" value="DnaJ"/>
    <property type="match status" value="1"/>
</dbReference>
<dbReference type="InParanoid" id="A0A409VWY4"/>
<dbReference type="InterPro" id="IPR007872">
    <property type="entry name" value="DPH_MB_dom"/>
</dbReference>
<evidence type="ECO:0000259" key="8">
    <source>
        <dbReference type="PROSITE" id="PS51074"/>
    </source>
</evidence>
<dbReference type="SUPFAM" id="SSF46565">
    <property type="entry name" value="Chaperone J-domain"/>
    <property type="match status" value="1"/>
</dbReference>